<keyword evidence="1" id="KW-0805">Transcription regulation</keyword>
<dbReference type="Proteomes" id="UP001595632">
    <property type="component" value="Unassembled WGS sequence"/>
</dbReference>
<organism evidence="5 6">
    <name type="scientific">Psychromarinibacter halotolerans</name>
    <dbReference type="NCBI Taxonomy" id="1775175"/>
    <lineage>
        <taxon>Bacteria</taxon>
        <taxon>Pseudomonadati</taxon>
        <taxon>Pseudomonadota</taxon>
        <taxon>Alphaproteobacteria</taxon>
        <taxon>Rhodobacterales</taxon>
        <taxon>Paracoccaceae</taxon>
        <taxon>Psychromarinibacter</taxon>
    </lineage>
</organism>
<dbReference type="InterPro" id="IPR000843">
    <property type="entry name" value="HTH_LacI"/>
</dbReference>
<dbReference type="InterPro" id="IPR028082">
    <property type="entry name" value="Peripla_BP_I"/>
</dbReference>
<evidence type="ECO:0000259" key="4">
    <source>
        <dbReference type="PROSITE" id="PS50932"/>
    </source>
</evidence>
<evidence type="ECO:0000313" key="5">
    <source>
        <dbReference type="EMBL" id="MFC3144082.1"/>
    </source>
</evidence>
<evidence type="ECO:0000256" key="3">
    <source>
        <dbReference type="ARBA" id="ARBA00023163"/>
    </source>
</evidence>
<dbReference type="GO" id="GO:0003677">
    <property type="term" value="F:DNA binding"/>
    <property type="evidence" value="ECO:0007669"/>
    <property type="project" value="UniProtKB-KW"/>
</dbReference>
<gene>
    <name evidence="5" type="ORF">ACFOGP_15285</name>
</gene>
<keyword evidence="6" id="KW-1185">Reference proteome</keyword>
<dbReference type="SUPFAM" id="SSF47413">
    <property type="entry name" value="lambda repressor-like DNA-binding domains"/>
    <property type="match status" value="1"/>
</dbReference>
<dbReference type="InterPro" id="IPR010982">
    <property type="entry name" value="Lambda_DNA-bd_dom_sf"/>
</dbReference>
<dbReference type="PROSITE" id="PS50932">
    <property type="entry name" value="HTH_LACI_2"/>
    <property type="match status" value="1"/>
</dbReference>
<dbReference type="EMBL" id="JBHRTB010000010">
    <property type="protein sequence ID" value="MFC3144082.1"/>
    <property type="molecule type" value="Genomic_DNA"/>
</dbReference>
<dbReference type="CDD" id="cd01392">
    <property type="entry name" value="HTH_LacI"/>
    <property type="match status" value="1"/>
</dbReference>
<protein>
    <submittedName>
        <fullName evidence="5">LacI family DNA-binding transcriptional regulator</fullName>
    </submittedName>
</protein>
<evidence type="ECO:0000256" key="2">
    <source>
        <dbReference type="ARBA" id="ARBA00023125"/>
    </source>
</evidence>
<evidence type="ECO:0000256" key="1">
    <source>
        <dbReference type="ARBA" id="ARBA00023015"/>
    </source>
</evidence>
<evidence type="ECO:0000313" key="6">
    <source>
        <dbReference type="Proteomes" id="UP001595632"/>
    </source>
</evidence>
<comment type="caution">
    <text evidence="5">The sequence shown here is derived from an EMBL/GenBank/DDBJ whole genome shotgun (WGS) entry which is preliminary data.</text>
</comment>
<dbReference type="RefSeq" id="WP_275631343.1">
    <property type="nucleotide sequence ID" value="NZ_JARGYD010000001.1"/>
</dbReference>
<sequence>MSDKRVRIGDISKELGLSSSTVSRALSGKGYVAAEVKARVVEAARRMGYVPDLTARNLRRRSSTQVGLVVSSLLDPFYAQLATGFQSVARRRGYEVVLIIDGADPGEEKAAVESLLAMGVGGIAMTPVSDEALARVEDYGICTLQLDRSVSSRYSLIGGDNRAGGVIATEHLLSNGHRDIAVLVDHDRWTTGFERIAGWRDAFTRAGLTPPEDLCVKLGDTREDIETALRTVVPRLVKQGVTAIFAANSQVAQLLYTALQDQGLSVPDDVSLVAYDDANWTEMVRPAISVITQHVDMLGQTAADQLIGMIEAPKAEAPSVGAPVSRFLVQPTLVERDSVRTLTPDGSA</sequence>
<keyword evidence="2 5" id="KW-0238">DNA-binding</keyword>
<dbReference type="PANTHER" id="PTHR30146:SF109">
    <property type="entry name" value="HTH-TYPE TRANSCRIPTIONAL REGULATOR GALS"/>
    <property type="match status" value="1"/>
</dbReference>
<keyword evidence="3" id="KW-0804">Transcription</keyword>
<dbReference type="SMART" id="SM00354">
    <property type="entry name" value="HTH_LACI"/>
    <property type="match status" value="1"/>
</dbReference>
<dbReference type="Gene3D" id="3.40.50.2300">
    <property type="match status" value="2"/>
</dbReference>
<dbReference type="InterPro" id="IPR046335">
    <property type="entry name" value="LacI/GalR-like_sensor"/>
</dbReference>
<accession>A0ABV7GWC7</accession>
<dbReference type="SUPFAM" id="SSF53822">
    <property type="entry name" value="Periplasmic binding protein-like I"/>
    <property type="match status" value="1"/>
</dbReference>
<name>A0ABV7GWC7_9RHOB</name>
<dbReference type="Gene3D" id="1.10.260.40">
    <property type="entry name" value="lambda repressor-like DNA-binding domains"/>
    <property type="match status" value="1"/>
</dbReference>
<feature type="domain" description="HTH lacI-type" evidence="4">
    <location>
        <begin position="6"/>
        <end position="60"/>
    </location>
</feature>
<dbReference type="CDD" id="cd06267">
    <property type="entry name" value="PBP1_LacI_sugar_binding-like"/>
    <property type="match status" value="1"/>
</dbReference>
<proteinExistence type="predicted"/>
<dbReference type="Pfam" id="PF13377">
    <property type="entry name" value="Peripla_BP_3"/>
    <property type="match status" value="1"/>
</dbReference>
<reference evidence="6" key="1">
    <citation type="journal article" date="2019" name="Int. J. Syst. Evol. Microbiol.">
        <title>The Global Catalogue of Microorganisms (GCM) 10K type strain sequencing project: providing services to taxonomists for standard genome sequencing and annotation.</title>
        <authorList>
            <consortium name="The Broad Institute Genomics Platform"/>
            <consortium name="The Broad Institute Genome Sequencing Center for Infectious Disease"/>
            <person name="Wu L."/>
            <person name="Ma J."/>
        </authorList>
    </citation>
    <scope>NUCLEOTIDE SEQUENCE [LARGE SCALE GENOMIC DNA]</scope>
    <source>
        <strain evidence="6">KCTC 52366</strain>
    </source>
</reference>
<dbReference type="Pfam" id="PF00356">
    <property type="entry name" value="LacI"/>
    <property type="match status" value="1"/>
</dbReference>
<dbReference type="PANTHER" id="PTHR30146">
    <property type="entry name" value="LACI-RELATED TRANSCRIPTIONAL REPRESSOR"/>
    <property type="match status" value="1"/>
</dbReference>